<name>A0A2H3D8R9_ARMGA</name>
<comment type="similarity">
    <text evidence="1">Belongs to the glycosyl hydrolase 16 family.</text>
</comment>
<dbReference type="AlphaFoldDB" id="A0A2H3D8R9"/>
<protein>
    <submittedName>
        <fullName evidence="4">Concanavalin A-like lectin/glucanase</fullName>
    </submittedName>
</protein>
<keyword evidence="2" id="KW-1133">Transmembrane helix</keyword>
<accession>A0A2H3D8R9</accession>
<dbReference type="InterPro" id="IPR013320">
    <property type="entry name" value="ConA-like_dom_sf"/>
</dbReference>
<dbReference type="Pfam" id="PF00722">
    <property type="entry name" value="Glyco_hydro_16"/>
    <property type="match status" value="1"/>
</dbReference>
<gene>
    <name evidence="4" type="ORF">ARMGADRAFT_995602</name>
</gene>
<sequence length="503" mass="56491">MRPRGTSKDVAQLPSLYHPMASSSSVAIVVNPFEDSQSDVQPSLTQRRPMAPRMRSNLLPISLSNSTDPATLRELDVPKPWVQNPNFRARISYWIVYVMILVGLALGVIQCYLTYKNVMLDRQDLCLVMEEQFDGTEDDVFGPNGYFMREVDASGSGNGQFEMTTSSSKNSYIKDGMLYLVPTLTEDVIGEGNVFDGYVYNLTDCTFNVTQPNNGYIITGDGTTVGSRNFDYAGYYHACSAASNSSAGTVINPVQSARVSTLLSARGDRGGSIRYGRIEVRAKMPTGDWMWPAIWLLPKDNVYGDWPRSGEIDMVESRGNGIRYTARGSNYVQGSLNWGPSPALNSVDKSFSWWTFRRESFSSQMHTYVLEWTDEFIRIYVDTRAHTLLSFKFKKSFWELGDFPGTITTDGHQVPLENIWANGTFLSAPFDQEFYLIMNVAVGSTGGWFPDGQGNKPWLNSAGTAMRDFARAKELWYPTWPQNLDDRAMVVDYVRMYKHCSGS</sequence>
<evidence type="ECO:0000256" key="1">
    <source>
        <dbReference type="ARBA" id="ARBA00006865"/>
    </source>
</evidence>
<evidence type="ECO:0000313" key="4">
    <source>
        <dbReference type="EMBL" id="PBK90164.1"/>
    </source>
</evidence>
<dbReference type="STRING" id="47427.A0A2H3D8R9"/>
<dbReference type="PANTHER" id="PTHR10963:SF55">
    <property type="entry name" value="GLYCOSIDE HYDROLASE FAMILY 16 PROTEIN"/>
    <property type="match status" value="1"/>
</dbReference>
<dbReference type="OMA" id="DTWAPTW"/>
<evidence type="ECO:0000259" key="3">
    <source>
        <dbReference type="PROSITE" id="PS51762"/>
    </source>
</evidence>
<organism evidence="4 5">
    <name type="scientific">Armillaria gallica</name>
    <name type="common">Bulbous honey fungus</name>
    <name type="synonym">Armillaria bulbosa</name>
    <dbReference type="NCBI Taxonomy" id="47427"/>
    <lineage>
        <taxon>Eukaryota</taxon>
        <taxon>Fungi</taxon>
        <taxon>Dikarya</taxon>
        <taxon>Basidiomycota</taxon>
        <taxon>Agaricomycotina</taxon>
        <taxon>Agaricomycetes</taxon>
        <taxon>Agaricomycetidae</taxon>
        <taxon>Agaricales</taxon>
        <taxon>Marasmiineae</taxon>
        <taxon>Physalacriaceae</taxon>
        <taxon>Armillaria</taxon>
    </lineage>
</organism>
<dbReference type="PANTHER" id="PTHR10963">
    <property type="entry name" value="GLYCOSYL HYDROLASE-RELATED"/>
    <property type="match status" value="1"/>
</dbReference>
<reference evidence="5" key="1">
    <citation type="journal article" date="2017" name="Nat. Ecol. Evol.">
        <title>Genome expansion and lineage-specific genetic innovations in the forest pathogenic fungi Armillaria.</title>
        <authorList>
            <person name="Sipos G."/>
            <person name="Prasanna A.N."/>
            <person name="Walter M.C."/>
            <person name="O'Connor E."/>
            <person name="Balint B."/>
            <person name="Krizsan K."/>
            <person name="Kiss B."/>
            <person name="Hess J."/>
            <person name="Varga T."/>
            <person name="Slot J."/>
            <person name="Riley R."/>
            <person name="Boka B."/>
            <person name="Rigling D."/>
            <person name="Barry K."/>
            <person name="Lee J."/>
            <person name="Mihaltcheva S."/>
            <person name="LaButti K."/>
            <person name="Lipzen A."/>
            <person name="Waldron R."/>
            <person name="Moloney N.M."/>
            <person name="Sperisen C."/>
            <person name="Kredics L."/>
            <person name="Vagvoelgyi C."/>
            <person name="Patrignani A."/>
            <person name="Fitzpatrick D."/>
            <person name="Nagy I."/>
            <person name="Doyle S."/>
            <person name="Anderson J.B."/>
            <person name="Grigoriev I.V."/>
            <person name="Gueldener U."/>
            <person name="Muensterkoetter M."/>
            <person name="Nagy L.G."/>
        </authorList>
    </citation>
    <scope>NUCLEOTIDE SEQUENCE [LARGE SCALE GENOMIC DNA]</scope>
    <source>
        <strain evidence="5">Ar21-2</strain>
    </source>
</reference>
<dbReference type="InParanoid" id="A0A2H3D8R9"/>
<evidence type="ECO:0000313" key="5">
    <source>
        <dbReference type="Proteomes" id="UP000217790"/>
    </source>
</evidence>
<dbReference type="EMBL" id="KZ293666">
    <property type="protein sequence ID" value="PBK90164.1"/>
    <property type="molecule type" value="Genomic_DNA"/>
</dbReference>
<dbReference type="InterPro" id="IPR050546">
    <property type="entry name" value="Glycosyl_Hydrlase_16"/>
</dbReference>
<dbReference type="Gene3D" id="2.60.120.200">
    <property type="match status" value="1"/>
</dbReference>
<evidence type="ECO:0000256" key="2">
    <source>
        <dbReference type="SAM" id="Phobius"/>
    </source>
</evidence>
<keyword evidence="5" id="KW-1185">Reference proteome</keyword>
<keyword evidence="2" id="KW-0812">Transmembrane</keyword>
<dbReference type="PROSITE" id="PS51762">
    <property type="entry name" value="GH16_2"/>
    <property type="match status" value="1"/>
</dbReference>
<keyword evidence="4" id="KW-0430">Lectin</keyword>
<proteinExistence type="inferred from homology"/>
<dbReference type="GO" id="GO:0030246">
    <property type="term" value="F:carbohydrate binding"/>
    <property type="evidence" value="ECO:0007669"/>
    <property type="project" value="UniProtKB-KW"/>
</dbReference>
<dbReference type="Proteomes" id="UP000217790">
    <property type="component" value="Unassembled WGS sequence"/>
</dbReference>
<feature type="domain" description="GH16" evidence="3">
    <location>
        <begin position="166"/>
        <end position="502"/>
    </location>
</feature>
<dbReference type="GO" id="GO:0004553">
    <property type="term" value="F:hydrolase activity, hydrolyzing O-glycosyl compounds"/>
    <property type="evidence" value="ECO:0007669"/>
    <property type="project" value="InterPro"/>
</dbReference>
<dbReference type="InterPro" id="IPR000757">
    <property type="entry name" value="Beta-glucanase-like"/>
</dbReference>
<dbReference type="GO" id="GO:0005975">
    <property type="term" value="P:carbohydrate metabolic process"/>
    <property type="evidence" value="ECO:0007669"/>
    <property type="project" value="InterPro"/>
</dbReference>
<feature type="transmembrane region" description="Helical" evidence="2">
    <location>
        <begin position="94"/>
        <end position="115"/>
    </location>
</feature>
<dbReference type="OrthoDB" id="4781at2759"/>
<dbReference type="SUPFAM" id="SSF49899">
    <property type="entry name" value="Concanavalin A-like lectins/glucanases"/>
    <property type="match status" value="1"/>
</dbReference>
<keyword evidence="2" id="KW-0472">Membrane</keyword>